<comment type="caution">
    <text evidence="2">The sequence shown here is derived from an EMBL/GenBank/DDBJ whole genome shotgun (WGS) entry which is preliminary data.</text>
</comment>
<dbReference type="NCBIfam" id="TIGR04534">
    <property type="entry name" value="ELWxxDGT_rpt"/>
    <property type="match status" value="1"/>
</dbReference>
<dbReference type="RefSeq" id="WP_146428823.1">
    <property type="nucleotide sequence ID" value="NZ_SJPF01000001.1"/>
</dbReference>
<proteinExistence type="predicted"/>
<protein>
    <recommendedName>
        <fullName evidence="4">Dockerin type I repeat protein</fullName>
    </recommendedName>
</protein>
<dbReference type="InterPro" id="IPR030916">
    <property type="entry name" value="ELWxxDGT_rpt"/>
</dbReference>
<sequence length="1106" mass="119908">MSSSALRRRRASTLSRHSQSSPLHAEQLETRAMLAADSGLLEGELASGDFLLEDVYPGSDPYQIYEAISFGYAELDGVAYFAGIDSPNSYSLWKTDGTTAGTEQVVAMPSYYDIRALKTVGNLLFFEADLTGTSYELFVTDGTAEGTVQLTDFATLNNFYSFNMTAVGDTVFFVADDGVSGVELWKTDGTELGTMLVDDLSPGSDSSRIVHLTASGDLLYFQTYDPLYVDVELWRSDGTAAGTFEIGVDLLDTSFLTDFGGVLYFTADDGMHGEELWKTDGTEAGTMLALDLLPGDTYSDLNDLVSVDGAIYFTDTDGDIWKTDGTAQGVVQLTDQDYEPGYISPHFVFQGELYYSLFTFDGVELWKTTDISTEPQFVGLLNDDLFSTFYDPPYAIIGDALFFTADDPDYGVELWKSDGTVEGTVVVTDLDPIRGNSYPFALTLFDDYLLFVARDPANGFEPRSLSLQSPPVAAIQLPKSSADGLSIELSALGTYDYKDAVADLLFEWDLDGDGQYDDAIGIQPAALLSSLTLPSVWEIGLKVTDLDGETGFATLSVSTEATNLAVDEPAIEVNDGMLATNSGVYFEAYDRTVALSASVGTVVDNGDGTWSWSYLTESNDIGSSAVTIYADNGFQSSETTFFLTVNYANPAIAVSPQSPEFVIRGEDAFAFGTYEVGAAPIASITASRGTVTDHGDGTWSWTGSISGDLSDFIVLQLTITDANNVSTSIYPPLYIIDSVNAYLTINDAAATTDSLGVVDVLPDDLETINEWDPFTVNVWIERDPNASYGLDTINYKLDYNDAWFQWTSSAAGASFGQLDVTDVGGQLEISASNFYDPIGGDGDYLLIGSFRFTPNPDGGLPNDAVGQYAEPVDLGFSIADMTVTNDYFANIPGMQSGGPTTQVEVIPYDLDDDGVIGLVDLANWIRTVGDNVAATPESYPFDFDQDGVVSLIDLAYLIRNIGATRSNGVEIQLPPISPPAGSLIESEFPSLQSQTADLTPSFLLEAEAIDPQQQNVDAAFGAFDLLDDCWQLPTDADEEVEETLEEEGLFSAESWRPQQLPDWALEAASIVECFVDQAIALLEEYDEEHPAMAEASDWWNNRFRRF</sequence>
<dbReference type="Gene3D" id="1.10.1330.10">
    <property type="entry name" value="Dockerin domain"/>
    <property type="match status" value="1"/>
</dbReference>
<dbReference type="AlphaFoldDB" id="A0A5C5VKQ5"/>
<evidence type="ECO:0000256" key="1">
    <source>
        <dbReference type="SAM" id="MobiDB-lite"/>
    </source>
</evidence>
<evidence type="ECO:0000313" key="2">
    <source>
        <dbReference type="EMBL" id="TWT38583.1"/>
    </source>
</evidence>
<name>A0A5C5VKQ5_9BACT</name>
<dbReference type="OrthoDB" id="5242130at2"/>
<feature type="region of interest" description="Disordered" evidence="1">
    <location>
        <begin position="1"/>
        <end position="24"/>
    </location>
</feature>
<reference evidence="2 3" key="1">
    <citation type="submission" date="2019-02" db="EMBL/GenBank/DDBJ databases">
        <title>Deep-cultivation of Planctomycetes and their phenomic and genomic characterization uncovers novel biology.</title>
        <authorList>
            <person name="Wiegand S."/>
            <person name="Jogler M."/>
            <person name="Boedeker C."/>
            <person name="Pinto D."/>
            <person name="Vollmers J."/>
            <person name="Rivas-Marin E."/>
            <person name="Kohn T."/>
            <person name="Peeters S.H."/>
            <person name="Heuer A."/>
            <person name="Rast P."/>
            <person name="Oberbeckmann S."/>
            <person name="Bunk B."/>
            <person name="Jeske O."/>
            <person name="Meyerdierks A."/>
            <person name="Storesund J.E."/>
            <person name="Kallscheuer N."/>
            <person name="Luecker S."/>
            <person name="Lage O.M."/>
            <person name="Pohl T."/>
            <person name="Merkel B.J."/>
            <person name="Hornburger P."/>
            <person name="Mueller R.-W."/>
            <person name="Bruemmer F."/>
            <person name="Labrenz M."/>
            <person name="Spormann A.M."/>
            <person name="Op Den Camp H."/>
            <person name="Overmann J."/>
            <person name="Amann R."/>
            <person name="Jetten M.S.M."/>
            <person name="Mascher T."/>
            <person name="Medema M.H."/>
            <person name="Devos D.P."/>
            <person name="Kaster A.-K."/>
            <person name="Ovreas L."/>
            <person name="Rohde M."/>
            <person name="Galperin M.Y."/>
            <person name="Jogler C."/>
        </authorList>
    </citation>
    <scope>NUCLEOTIDE SEQUENCE [LARGE SCALE GENOMIC DNA]</scope>
    <source>
        <strain evidence="2 3">Enr8</strain>
    </source>
</reference>
<dbReference type="Proteomes" id="UP000318878">
    <property type="component" value="Unassembled WGS sequence"/>
</dbReference>
<dbReference type="InterPro" id="IPR036439">
    <property type="entry name" value="Dockerin_dom_sf"/>
</dbReference>
<dbReference type="SUPFAM" id="SSF63446">
    <property type="entry name" value="Type I dockerin domain"/>
    <property type="match status" value="1"/>
</dbReference>
<dbReference type="InterPro" id="IPR018247">
    <property type="entry name" value="EF_Hand_1_Ca_BS"/>
</dbReference>
<keyword evidence="3" id="KW-1185">Reference proteome</keyword>
<evidence type="ECO:0000313" key="3">
    <source>
        <dbReference type="Proteomes" id="UP000318878"/>
    </source>
</evidence>
<feature type="compositionally biased region" description="Basic residues" evidence="1">
    <location>
        <begin position="1"/>
        <end position="11"/>
    </location>
</feature>
<gene>
    <name evidence="2" type="ORF">Enr8_02760</name>
</gene>
<evidence type="ECO:0008006" key="4">
    <source>
        <dbReference type="Google" id="ProtNLM"/>
    </source>
</evidence>
<dbReference type="GO" id="GO:0000272">
    <property type="term" value="P:polysaccharide catabolic process"/>
    <property type="evidence" value="ECO:0007669"/>
    <property type="project" value="InterPro"/>
</dbReference>
<dbReference type="EMBL" id="SJPF01000001">
    <property type="protein sequence ID" value="TWT38583.1"/>
    <property type="molecule type" value="Genomic_DNA"/>
</dbReference>
<accession>A0A5C5VKQ5</accession>
<dbReference type="PROSITE" id="PS00018">
    <property type="entry name" value="EF_HAND_1"/>
    <property type="match status" value="2"/>
</dbReference>
<organism evidence="2 3">
    <name type="scientific">Blastopirellula retiformator</name>
    <dbReference type="NCBI Taxonomy" id="2527970"/>
    <lineage>
        <taxon>Bacteria</taxon>
        <taxon>Pseudomonadati</taxon>
        <taxon>Planctomycetota</taxon>
        <taxon>Planctomycetia</taxon>
        <taxon>Pirellulales</taxon>
        <taxon>Pirellulaceae</taxon>
        <taxon>Blastopirellula</taxon>
    </lineage>
</organism>